<name>B9Y6J8_9FIRM</name>
<feature type="transmembrane region" description="Helical" evidence="2">
    <location>
        <begin position="1211"/>
        <end position="1236"/>
    </location>
</feature>
<feature type="transmembrane region" description="Helical" evidence="2">
    <location>
        <begin position="12"/>
        <end position="29"/>
    </location>
</feature>
<feature type="transmembrane region" description="Helical" evidence="2">
    <location>
        <begin position="644"/>
        <end position="660"/>
    </location>
</feature>
<dbReference type="Gene3D" id="3.30.70.1430">
    <property type="entry name" value="Multidrug efflux transporter AcrB pore domain"/>
    <property type="match status" value="2"/>
</dbReference>
<proteinExistence type="predicted"/>
<evidence type="ECO:0000256" key="1">
    <source>
        <dbReference type="SAM" id="Coils"/>
    </source>
</evidence>
<feature type="transmembrane region" description="Helical" evidence="2">
    <location>
        <begin position="1257"/>
        <end position="1278"/>
    </location>
</feature>
<feature type="transmembrane region" description="Helical" evidence="2">
    <location>
        <begin position="738"/>
        <end position="762"/>
    </location>
</feature>
<dbReference type="OrthoDB" id="9757876at2"/>
<evidence type="ECO:0000256" key="2">
    <source>
        <dbReference type="SAM" id="Phobius"/>
    </source>
</evidence>
<feature type="transmembrane region" description="Helical" evidence="2">
    <location>
        <begin position="1185"/>
        <end position="1205"/>
    </location>
</feature>
<dbReference type="HOGENOM" id="CLU_002755_1_2_9"/>
<feature type="coiled-coil region" evidence="1">
    <location>
        <begin position="200"/>
        <end position="227"/>
    </location>
</feature>
<dbReference type="SUPFAM" id="SSF82693">
    <property type="entry name" value="Multidrug efflux transporter AcrB pore domain, PN1, PN2, PC1 and PC2 subdomains"/>
    <property type="match status" value="2"/>
</dbReference>
<feature type="transmembrane region" description="Helical" evidence="2">
    <location>
        <begin position="827"/>
        <end position="852"/>
    </location>
</feature>
<gene>
    <name evidence="3" type="ORF">HOLDEFILI_01439</name>
</gene>
<dbReference type="Gene3D" id="3.30.70.1440">
    <property type="entry name" value="Multidrug efflux transporter AcrB pore domain"/>
    <property type="match status" value="1"/>
</dbReference>
<keyword evidence="2" id="KW-0472">Membrane</keyword>
<reference evidence="3 4" key="2">
    <citation type="submission" date="2009-02" db="EMBL/GenBank/DDBJ databases">
        <title>Draft genome sequence of Holdemania filiformis DSM 12042.</title>
        <authorList>
            <person name="Sudarsanam P."/>
            <person name="Ley R."/>
            <person name="Guruge J."/>
            <person name="Turnbaugh P.J."/>
            <person name="Mahowald M."/>
            <person name="Liep D."/>
            <person name="Gordon J."/>
        </authorList>
    </citation>
    <scope>NUCLEOTIDE SEQUENCE [LARGE SCALE GENOMIC DNA]</scope>
    <source>
        <strain evidence="3 4">DSM 12042</strain>
    </source>
</reference>
<dbReference type="GO" id="GO:0005886">
    <property type="term" value="C:plasma membrane"/>
    <property type="evidence" value="ECO:0007669"/>
    <property type="project" value="TreeGrafter"/>
</dbReference>
<accession>B9Y6J8</accession>
<protein>
    <submittedName>
        <fullName evidence="3">RND transporter, HAE1/HME family, permease protein</fullName>
    </submittedName>
</protein>
<keyword evidence="1" id="KW-0175">Coiled coil</keyword>
<sequence>MFSKFSVKKPYTVIVGVVMCLLLGVISFMNSTTDLLPEMELPYVVIYSTYPGASAEKVETSLTRILESSVSTTENLSNMSSISSDNLSLIILEFADDTNMDTAMLDLNAKIDLVKGYLDETISSPTLMAINPNMMPIMMATADYDGHDLQGLSDFVNEKVVPELEKTKGVASVDPTGLLEETVQIVLDHDKIDAINNKVLDSVDSELAKTERELREKLQEVNDGLQKITDGESELTSTKNETYDKLAQSSVQLQQAATNLIAMDSQITQLKAEKAAFEQIVSGVDQLRTQVPDNPDATNEELIEYLESLPATITMLTQSKDALANYQILINEISDDTSLADQPLPEEITFILSKFKVDLTKITNYGEVKAALSGAVATIDQALTPLNALSSNLDAMKEMVGKYDDAKVKLSNVEIEIATAEGVKQAASSMLTKAGIDVSDLNSLQSKLESGKLTAAGEITKGEMTISTTKTTLESAKTQIEDGLKQIADARDEALKKANISEALSPSMISTMLTAENFSMPAGYIASNDDSLLIKVGDQFASLEEVENLLLMSMEIDGLEEVRLKDLASVQIVNNSEKLYTRVNGNPGIMLSFQKSSTASTADVCKALHKTFDKLGTQYEGLHFSTLMDQGVYIDMIVNSVLENFLYGAILAIIVLILFLRDLKPTVIIALSIPISLMFAMVLMYFSGVTLNIISLSGLALGVGMLVDNSVVVIENIYRMRNEGVGLIDAAIEGAKQVAGAIIASTLTTVCVFLPIVFATGLARQLFVDMGLTIAYSLLASLIVALTLVPMLASKMLKKQNEKKHGFFEKLVSGYTGLLKWSLGHKLIVMGGVIALLIFSTIGVMNMGMTLIPSMDSGQMSVSVTMQNEEASDQECFAMYDQVMERLMQVEGVETVGVTSGGSGLSTMMGGGGNTSTTFYIITEEKANTKKMEAEIPQVLADLPVDAAVSTSNMDLSVLGGSGVAMTLYGDDLDELQASAIQIGNQLKQIEGIDVVDDGQQDPVKEVRVIVDKNEAMKYGLTVAQVYQSVASSIKEETTSTTLAIQDKDYPVVIVQDAASLTQLDNLQDMKLKGTENQEEKEVELWRIADIENGTGMNSIYRENSRRFVNVSGTIKEGYNVSLVTRDVQKQLDTSGLPESVSLEFSGENETIMETMVTMIQMILLAIAFIYMIMVAQFQSLLSPFIVMFTIPLAFTGGFLGLLITGQELSIVAMLGFLVLCGVVVNNGIVFIDYANQLKERGYATREAIIETGRTRLRPILMTALTTILAMTTMALGIGTGSDMMQGMAIVTIGGLTYSTVLTLFVVPIMIEVTSRRKDRKKAKAEPAHE</sequence>
<dbReference type="PANTHER" id="PTHR32063">
    <property type="match status" value="1"/>
</dbReference>
<keyword evidence="2" id="KW-1133">Transmembrane helix</keyword>
<reference evidence="3 4" key="1">
    <citation type="submission" date="2008-12" db="EMBL/GenBank/DDBJ databases">
        <authorList>
            <person name="Fulton L."/>
            <person name="Clifton S."/>
            <person name="Fulton B."/>
            <person name="Xu J."/>
            <person name="Minx P."/>
            <person name="Pepin K.H."/>
            <person name="Johnson M."/>
            <person name="Bhonagiri V."/>
            <person name="Nash W.E."/>
            <person name="Mardis E.R."/>
            <person name="Wilson R.K."/>
        </authorList>
    </citation>
    <scope>NUCLEOTIDE SEQUENCE [LARGE SCALE GENOMIC DNA]</scope>
    <source>
        <strain evidence="3 4">DSM 12042</strain>
    </source>
</reference>
<dbReference type="Pfam" id="PF00873">
    <property type="entry name" value="ACR_tran"/>
    <property type="match status" value="2"/>
</dbReference>
<feature type="transmembrane region" description="Helical" evidence="2">
    <location>
        <begin position="774"/>
        <end position="793"/>
    </location>
</feature>
<dbReference type="Gene3D" id="3.30.2090.10">
    <property type="entry name" value="Multidrug efflux transporter AcrB TolC docking domain, DN and DC subdomains"/>
    <property type="match status" value="2"/>
</dbReference>
<dbReference type="Gene3D" id="1.20.1640.10">
    <property type="entry name" value="Multidrug efflux transporter AcrB transmembrane domain"/>
    <property type="match status" value="2"/>
</dbReference>
<feature type="transmembrane region" description="Helical" evidence="2">
    <location>
        <begin position="667"/>
        <end position="687"/>
    </location>
</feature>
<organism evidence="3 4">
    <name type="scientific">Holdemania filiformis DSM 12042</name>
    <dbReference type="NCBI Taxonomy" id="545696"/>
    <lineage>
        <taxon>Bacteria</taxon>
        <taxon>Bacillati</taxon>
        <taxon>Bacillota</taxon>
        <taxon>Erysipelotrichia</taxon>
        <taxon>Erysipelotrichales</taxon>
        <taxon>Erysipelotrichaceae</taxon>
        <taxon>Holdemania</taxon>
    </lineage>
</organism>
<dbReference type="GO" id="GO:0042910">
    <property type="term" value="F:xenobiotic transmembrane transporter activity"/>
    <property type="evidence" value="ECO:0007669"/>
    <property type="project" value="TreeGrafter"/>
</dbReference>
<evidence type="ECO:0000313" key="4">
    <source>
        <dbReference type="Proteomes" id="UP000005950"/>
    </source>
</evidence>
<keyword evidence="2" id="KW-0812">Transmembrane</keyword>
<dbReference type="InterPro" id="IPR027463">
    <property type="entry name" value="AcrB_DN_DC_subdom"/>
</dbReference>
<dbReference type="SUPFAM" id="SSF82714">
    <property type="entry name" value="Multidrug efflux transporter AcrB TolC docking domain, DN and DC subdomains"/>
    <property type="match status" value="1"/>
</dbReference>
<dbReference type="SUPFAM" id="SSF82866">
    <property type="entry name" value="Multidrug efflux transporter AcrB transmembrane domain"/>
    <property type="match status" value="2"/>
</dbReference>
<dbReference type="EMBL" id="ACCF01000082">
    <property type="protein sequence ID" value="EEF68421.1"/>
    <property type="molecule type" value="Genomic_DNA"/>
</dbReference>
<dbReference type="STRING" id="545696.HOLDEFILI_01439"/>
<dbReference type="RefSeq" id="WP_006058633.1">
    <property type="nucleotide sequence ID" value="NZ_GG657556.1"/>
</dbReference>
<dbReference type="InterPro" id="IPR001036">
    <property type="entry name" value="Acrflvin-R"/>
</dbReference>
<feature type="transmembrane region" description="Helical" evidence="2">
    <location>
        <begin position="1159"/>
        <end position="1178"/>
    </location>
</feature>
<dbReference type="PANTHER" id="PTHR32063:SF0">
    <property type="entry name" value="SWARMING MOTILITY PROTEIN SWRC"/>
    <property type="match status" value="1"/>
</dbReference>
<dbReference type="eggNOG" id="COG0841">
    <property type="taxonomic scope" value="Bacteria"/>
</dbReference>
<dbReference type="Gene3D" id="3.30.70.1320">
    <property type="entry name" value="Multidrug efflux transporter AcrB pore domain like"/>
    <property type="match status" value="1"/>
</dbReference>
<dbReference type="Proteomes" id="UP000005950">
    <property type="component" value="Unassembled WGS sequence"/>
</dbReference>
<comment type="caution">
    <text evidence="3">The sequence shown here is derived from an EMBL/GenBank/DDBJ whole genome shotgun (WGS) entry which is preliminary data.</text>
</comment>
<evidence type="ECO:0000313" key="3">
    <source>
        <dbReference type="EMBL" id="EEF68421.1"/>
    </source>
</evidence>
<feature type="transmembrane region" description="Helical" evidence="2">
    <location>
        <begin position="693"/>
        <end position="718"/>
    </location>
</feature>
<feature type="transmembrane region" description="Helical" evidence="2">
    <location>
        <begin position="1290"/>
        <end position="1311"/>
    </location>
</feature>